<organism evidence="5 6">
    <name type="scientific">Hondaea fermentalgiana</name>
    <dbReference type="NCBI Taxonomy" id="2315210"/>
    <lineage>
        <taxon>Eukaryota</taxon>
        <taxon>Sar</taxon>
        <taxon>Stramenopiles</taxon>
        <taxon>Bigyra</taxon>
        <taxon>Labyrinthulomycetes</taxon>
        <taxon>Thraustochytrida</taxon>
        <taxon>Thraustochytriidae</taxon>
        <taxon>Hondaea</taxon>
    </lineage>
</organism>
<sequence length="414" mass="45778">MRAKLKGDMALHDKIQREIAALQSSAPAALPKTAPRAEMHPEAEKVLAPVGPDGRYLRSISQVPEDGQRGSSADTRKRKRGLLRDHELAAHEENMSVSEMLLREKEEVDMDRAFAENVLKRNRHDKLKYLDGSHGMGAAGADDVLESAGEAKQLAMYQSRRSRMTEARGAEADRQSAINAHRQADRAERSCPLSFQSPHFKRHLVAVVGDYAHLMLPVHPIAPGHVRIVPLEAVPAMTGASEGLRAEVSKFKALLERIYGASQDGENQSLVYMETVLRADRVGWHTCIECVPVDEAEAEMVPIFFKKALVEAGDEWAAASHKAIPTGPNRPLAQAIPPDFAYFHVAWGGGGYPSGGYAHRIEDAQLYKPEFGADILRGIRGESGLRFNRRRESEAVERRRVADFKAKWDTVTSS</sequence>
<dbReference type="InterPro" id="IPR036265">
    <property type="entry name" value="HIT-like_sf"/>
</dbReference>
<dbReference type="PANTHER" id="PTHR12072">
    <property type="entry name" value="CWF19, CELL CYCLE CONTROL PROTEIN"/>
    <property type="match status" value="1"/>
</dbReference>
<feature type="domain" description="Cwf19-like protein C-terminal" evidence="3">
    <location>
        <begin position="315"/>
        <end position="409"/>
    </location>
</feature>
<dbReference type="AlphaFoldDB" id="A0A2R5GAB6"/>
<keyword evidence="6" id="KW-1185">Reference proteome</keyword>
<evidence type="ECO:0000256" key="2">
    <source>
        <dbReference type="SAM" id="MobiDB-lite"/>
    </source>
</evidence>
<evidence type="ECO:0000259" key="3">
    <source>
        <dbReference type="Pfam" id="PF04676"/>
    </source>
</evidence>
<protein>
    <submittedName>
        <fullName evidence="5">CWF19-like protein 2</fullName>
    </submittedName>
</protein>
<evidence type="ECO:0000313" key="6">
    <source>
        <dbReference type="Proteomes" id="UP000241890"/>
    </source>
</evidence>
<comment type="similarity">
    <text evidence="1">Belongs to the CWF19 family.</text>
</comment>
<dbReference type="InterPro" id="IPR040194">
    <property type="entry name" value="Cwf19-like"/>
</dbReference>
<evidence type="ECO:0000259" key="4">
    <source>
        <dbReference type="Pfam" id="PF04677"/>
    </source>
</evidence>
<dbReference type="Proteomes" id="UP000241890">
    <property type="component" value="Unassembled WGS sequence"/>
</dbReference>
<dbReference type="Pfam" id="PF04677">
    <property type="entry name" value="CwfJ_C_1"/>
    <property type="match status" value="1"/>
</dbReference>
<dbReference type="InParanoid" id="A0A2R5GAB6"/>
<dbReference type="GO" id="GO:0000398">
    <property type="term" value="P:mRNA splicing, via spliceosome"/>
    <property type="evidence" value="ECO:0007669"/>
    <property type="project" value="TreeGrafter"/>
</dbReference>
<accession>A0A2R5GAB6</accession>
<dbReference type="EMBL" id="BEYU01000022">
    <property type="protein sequence ID" value="GBG26688.1"/>
    <property type="molecule type" value="Genomic_DNA"/>
</dbReference>
<feature type="domain" description="Cwf19-like C-terminal" evidence="4">
    <location>
        <begin position="179"/>
        <end position="306"/>
    </location>
</feature>
<dbReference type="InterPro" id="IPR006768">
    <property type="entry name" value="Cwf19-like_C_dom-1"/>
</dbReference>
<dbReference type="OrthoDB" id="2113965at2759"/>
<dbReference type="GO" id="GO:0071014">
    <property type="term" value="C:post-mRNA release spliceosomal complex"/>
    <property type="evidence" value="ECO:0007669"/>
    <property type="project" value="TreeGrafter"/>
</dbReference>
<comment type="caution">
    <text evidence="5">The sequence shown here is derived from an EMBL/GenBank/DDBJ whole genome shotgun (WGS) entry which is preliminary data.</text>
</comment>
<dbReference type="InterPro" id="IPR006767">
    <property type="entry name" value="Cwf19-like_C_dom-2"/>
</dbReference>
<evidence type="ECO:0000256" key="1">
    <source>
        <dbReference type="ARBA" id="ARBA00006795"/>
    </source>
</evidence>
<gene>
    <name evidence="5" type="ORF">FCC1311_029092</name>
</gene>
<name>A0A2R5GAB6_9STRA</name>
<proteinExistence type="inferred from homology"/>
<dbReference type="PANTHER" id="PTHR12072:SF5">
    <property type="entry name" value="CWF19-LIKE PROTEIN 2"/>
    <property type="match status" value="1"/>
</dbReference>
<reference evidence="5 6" key="1">
    <citation type="submission" date="2017-12" db="EMBL/GenBank/DDBJ databases">
        <title>Sequencing, de novo assembly and annotation of complete genome of a new Thraustochytrid species, strain FCC1311.</title>
        <authorList>
            <person name="Sedici K."/>
            <person name="Godart F."/>
            <person name="Aiese Cigliano R."/>
            <person name="Sanseverino W."/>
            <person name="Barakat M."/>
            <person name="Ortet P."/>
            <person name="Marechal E."/>
            <person name="Cagnac O."/>
            <person name="Amato A."/>
        </authorList>
    </citation>
    <scope>NUCLEOTIDE SEQUENCE [LARGE SCALE GENOMIC DNA]</scope>
</reference>
<dbReference type="SUPFAM" id="SSF54197">
    <property type="entry name" value="HIT-like"/>
    <property type="match status" value="1"/>
</dbReference>
<evidence type="ECO:0000313" key="5">
    <source>
        <dbReference type="EMBL" id="GBG26688.1"/>
    </source>
</evidence>
<dbReference type="Pfam" id="PF04676">
    <property type="entry name" value="CwfJ_C_2"/>
    <property type="match status" value="1"/>
</dbReference>
<feature type="region of interest" description="Disordered" evidence="2">
    <location>
        <begin position="47"/>
        <end position="85"/>
    </location>
</feature>